<evidence type="ECO:0000256" key="1">
    <source>
        <dbReference type="SAM" id="MobiDB-lite"/>
    </source>
</evidence>
<comment type="caution">
    <text evidence="3">The sequence shown here is derived from an EMBL/GenBank/DDBJ whole genome shotgun (WGS) entry which is preliminary data.</text>
</comment>
<accession>A0ABD5VZH8</accession>
<dbReference type="Proteomes" id="UP001596445">
    <property type="component" value="Unassembled WGS sequence"/>
</dbReference>
<evidence type="ECO:0000256" key="2">
    <source>
        <dbReference type="SAM" id="Phobius"/>
    </source>
</evidence>
<feature type="transmembrane region" description="Helical" evidence="2">
    <location>
        <begin position="30"/>
        <end position="50"/>
    </location>
</feature>
<protein>
    <submittedName>
        <fullName evidence="3">Uncharacterized protein</fullName>
    </submittedName>
</protein>
<name>A0ABD5VZH8_9EURY</name>
<keyword evidence="2" id="KW-1133">Transmembrane helix</keyword>
<keyword evidence="2" id="KW-0812">Transmembrane</keyword>
<feature type="region of interest" description="Disordered" evidence="1">
    <location>
        <begin position="244"/>
        <end position="293"/>
    </location>
</feature>
<feature type="compositionally biased region" description="Polar residues" evidence="1">
    <location>
        <begin position="253"/>
        <end position="279"/>
    </location>
</feature>
<keyword evidence="2" id="KW-0472">Membrane</keyword>
<feature type="region of interest" description="Disordered" evidence="1">
    <location>
        <begin position="193"/>
        <end position="231"/>
    </location>
</feature>
<sequence>MSENETTDDSQPLSTRFVPAFIRRSYRAKFILTILAVVVVISAVGAAGYFNAQQTVQDDAEQQLTATVEMHADSINQWTISMESHTRSLSSAPELAGTGQERAEAHVIQEQAKLPVDVRAIHIVDTNEDQVLTSTNAEIRGESLDSIGEPWTEINLGIDLTSANDVWNSPTAYSDQTLDDQVMSFAARLRATSPGLRCSSVPSSTASTDSDSSTTTNRPSSSTPRTVPYWGMTTSVATSTRNLLLTSGPRGTEPSSNRTARQSPHTPPFRTTSGLQSRQFRPVRPLQPVTRSG</sequence>
<reference evidence="3 4" key="1">
    <citation type="journal article" date="2019" name="Int. J. Syst. Evol. Microbiol.">
        <title>The Global Catalogue of Microorganisms (GCM) 10K type strain sequencing project: providing services to taxonomists for standard genome sequencing and annotation.</title>
        <authorList>
            <consortium name="The Broad Institute Genomics Platform"/>
            <consortium name="The Broad Institute Genome Sequencing Center for Infectious Disease"/>
            <person name="Wu L."/>
            <person name="Ma J."/>
        </authorList>
    </citation>
    <scope>NUCLEOTIDE SEQUENCE [LARGE SCALE GENOMIC DNA]</scope>
    <source>
        <strain evidence="3 4">JCM 30072</strain>
    </source>
</reference>
<feature type="compositionally biased region" description="Low complexity" evidence="1">
    <location>
        <begin position="199"/>
        <end position="228"/>
    </location>
</feature>
<keyword evidence="4" id="KW-1185">Reference proteome</keyword>
<evidence type="ECO:0000313" key="3">
    <source>
        <dbReference type="EMBL" id="MFC7057212.1"/>
    </source>
</evidence>
<dbReference type="RefSeq" id="WP_382183962.1">
    <property type="nucleotide sequence ID" value="NZ_JBHSZI010000001.1"/>
</dbReference>
<gene>
    <name evidence="3" type="ORF">ACFQQG_02255</name>
</gene>
<evidence type="ECO:0000313" key="4">
    <source>
        <dbReference type="Proteomes" id="UP001596445"/>
    </source>
</evidence>
<proteinExistence type="predicted"/>
<organism evidence="3 4">
    <name type="scientific">Halovenus salina</name>
    <dbReference type="NCBI Taxonomy" id="1510225"/>
    <lineage>
        <taxon>Archaea</taxon>
        <taxon>Methanobacteriati</taxon>
        <taxon>Methanobacteriota</taxon>
        <taxon>Stenosarchaea group</taxon>
        <taxon>Halobacteria</taxon>
        <taxon>Halobacteriales</taxon>
        <taxon>Haloarculaceae</taxon>
        <taxon>Halovenus</taxon>
    </lineage>
</organism>
<dbReference type="EMBL" id="JBHSZI010000001">
    <property type="protein sequence ID" value="MFC7057212.1"/>
    <property type="molecule type" value="Genomic_DNA"/>
</dbReference>
<dbReference type="AlphaFoldDB" id="A0ABD5VZH8"/>